<comment type="similarity">
    <text evidence="2">Belongs to the glycosyltransferase 31 family.</text>
</comment>
<keyword evidence="10" id="KW-0325">Glycoprotein</keyword>
<keyword evidence="3" id="KW-0328">Glycosyltransferase</keyword>
<evidence type="ECO:0000256" key="13">
    <source>
        <dbReference type="SAM" id="SignalP"/>
    </source>
</evidence>
<keyword evidence="4" id="KW-0808">Transferase</keyword>
<feature type="signal peptide" evidence="13">
    <location>
        <begin position="1"/>
        <end position="16"/>
    </location>
</feature>
<dbReference type="PANTHER" id="PTHR11214">
    <property type="entry name" value="BETA-1,3-N-ACETYLGLUCOSAMINYLTRANSFERASE"/>
    <property type="match status" value="1"/>
</dbReference>
<keyword evidence="15" id="KW-1185">Reference proteome</keyword>
<dbReference type="GO" id="GO:0016758">
    <property type="term" value="F:hexosyltransferase activity"/>
    <property type="evidence" value="ECO:0007669"/>
    <property type="project" value="InterPro"/>
</dbReference>
<keyword evidence="8" id="KW-0333">Golgi apparatus</keyword>
<dbReference type="AlphaFoldDB" id="A0A8S4G3Z9"/>
<dbReference type="GO" id="GO:0005576">
    <property type="term" value="C:extracellular region"/>
    <property type="evidence" value="ECO:0007669"/>
    <property type="project" value="InterPro"/>
</dbReference>
<dbReference type="InterPro" id="IPR002659">
    <property type="entry name" value="Glyco_trans_31"/>
</dbReference>
<dbReference type="InterPro" id="IPR009911">
    <property type="entry name" value="Fibroin_P25"/>
</dbReference>
<evidence type="ECO:0000256" key="2">
    <source>
        <dbReference type="ARBA" id="ARBA00008661"/>
    </source>
</evidence>
<keyword evidence="7 12" id="KW-1133">Transmembrane helix</keyword>
<keyword evidence="13" id="KW-0732">Signal</keyword>
<dbReference type="Gene3D" id="3.90.550.50">
    <property type="match status" value="1"/>
</dbReference>
<feature type="chain" id="PRO_5035771339" evidence="13">
    <location>
        <begin position="17"/>
        <end position="811"/>
    </location>
</feature>
<evidence type="ECO:0000313" key="14">
    <source>
        <dbReference type="EMBL" id="CAG9134187.1"/>
    </source>
</evidence>
<evidence type="ECO:0000256" key="9">
    <source>
        <dbReference type="ARBA" id="ARBA00023136"/>
    </source>
</evidence>
<evidence type="ECO:0000256" key="8">
    <source>
        <dbReference type="ARBA" id="ARBA00023034"/>
    </source>
</evidence>
<evidence type="ECO:0000256" key="10">
    <source>
        <dbReference type="ARBA" id="ARBA00023180"/>
    </source>
</evidence>
<dbReference type="PANTHER" id="PTHR11214:SF314">
    <property type="entry name" value="HEXOSYLTRANSFERASE"/>
    <property type="match status" value="1"/>
</dbReference>
<keyword evidence="6" id="KW-0735">Signal-anchor</keyword>
<dbReference type="Pfam" id="PF01762">
    <property type="entry name" value="Galactosyl_T"/>
    <property type="match status" value="1"/>
</dbReference>
<evidence type="ECO:0000256" key="3">
    <source>
        <dbReference type="ARBA" id="ARBA00022676"/>
    </source>
</evidence>
<name>A0A8S4G3Z9_PLUXY</name>
<dbReference type="GO" id="GO:0006493">
    <property type="term" value="P:protein O-linked glycosylation"/>
    <property type="evidence" value="ECO:0007669"/>
    <property type="project" value="TreeGrafter"/>
</dbReference>
<evidence type="ECO:0000256" key="5">
    <source>
        <dbReference type="ARBA" id="ARBA00022692"/>
    </source>
</evidence>
<evidence type="ECO:0000256" key="4">
    <source>
        <dbReference type="ARBA" id="ARBA00022679"/>
    </source>
</evidence>
<feature type="transmembrane region" description="Helical" evidence="12">
    <location>
        <begin position="280"/>
        <end position="300"/>
    </location>
</feature>
<evidence type="ECO:0000256" key="7">
    <source>
        <dbReference type="ARBA" id="ARBA00022989"/>
    </source>
</evidence>
<dbReference type="Proteomes" id="UP000653454">
    <property type="component" value="Unassembled WGS sequence"/>
</dbReference>
<comment type="subcellular location">
    <subcellularLocation>
        <location evidence="1">Golgi apparatus membrane</location>
        <topology evidence="1">Single-pass type II membrane protein</topology>
    </subcellularLocation>
</comment>
<protein>
    <submittedName>
        <fullName evidence="14">(diamondback moth) hypothetical protein</fullName>
    </submittedName>
</protein>
<feature type="compositionally biased region" description="Acidic residues" evidence="11">
    <location>
        <begin position="235"/>
        <end position="248"/>
    </location>
</feature>
<comment type="caution">
    <text evidence="14">The sequence shown here is derived from an EMBL/GenBank/DDBJ whole genome shotgun (WGS) entry which is preliminary data.</text>
</comment>
<organism evidence="14 15">
    <name type="scientific">Plutella xylostella</name>
    <name type="common">Diamondback moth</name>
    <name type="synonym">Plutella maculipennis</name>
    <dbReference type="NCBI Taxonomy" id="51655"/>
    <lineage>
        <taxon>Eukaryota</taxon>
        <taxon>Metazoa</taxon>
        <taxon>Ecdysozoa</taxon>
        <taxon>Arthropoda</taxon>
        <taxon>Hexapoda</taxon>
        <taxon>Insecta</taxon>
        <taxon>Pterygota</taxon>
        <taxon>Neoptera</taxon>
        <taxon>Endopterygota</taxon>
        <taxon>Lepidoptera</taxon>
        <taxon>Glossata</taxon>
        <taxon>Ditrysia</taxon>
        <taxon>Yponomeutoidea</taxon>
        <taxon>Plutellidae</taxon>
        <taxon>Plutella</taxon>
    </lineage>
</organism>
<evidence type="ECO:0000256" key="1">
    <source>
        <dbReference type="ARBA" id="ARBA00004323"/>
    </source>
</evidence>
<dbReference type="Pfam" id="PF07294">
    <property type="entry name" value="Fibroin_P25"/>
    <property type="match status" value="1"/>
</dbReference>
<gene>
    <name evidence="14" type="ORF">PLXY2_LOCUS12420</name>
</gene>
<evidence type="ECO:0000313" key="15">
    <source>
        <dbReference type="Proteomes" id="UP000653454"/>
    </source>
</evidence>
<reference evidence="14" key="1">
    <citation type="submission" date="2020-11" db="EMBL/GenBank/DDBJ databases">
        <authorList>
            <person name="Whiteford S."/>
        </authorList>
    </citation>
    <scope>NUCLEOTIDE SEQUENCE</scope>
</reference>
<dbReference type="FunFam" id="3.90.550.50:FF:000001">
    <property type="entry name" value="Hexosyltransferase"/>
    <property type="match status" value="1"/>
</dbReference>
<dbReference type="EMBL" id="CAJHNJ030000074">
    <property type="protein sequence ID" value="CAG9134187.1"/>
    <property type="molecule type" value="Genomic_DNA"/>
</dbReference>
<dbReference type="GO" id="GO:0000139">
    <property type="term" value="C:Golgi membrane"/>
    <property type="evidence" value="ECO:0007669"/>
    <property type="project" value="UniProtKB-SubCell"/>
</dbReference>
<keyword evidence="9 12" id="KW-0472">Membrane</keyword>
<accession>A0A8S4G3Z9</accession>
<keyword evidence="5 12" id="KW-0812">Transmembrane</keyword>
<proteinExistence type="inferred from homology"/>
<dbReference type="GO" id="GO:0005198">
    <property type="term" value="F:structural molecule activity"/>
    <property type="evidence" value="ECO:0007669"/>
    <property type="project" value="InterPro"/>
</dbReference>
<evidence type="ECO:0000256" key="12">
    <source>
        <dbReference type="SAM" id="Phobius"/>
    </source>
</evidence>
<evidence type="ECO:0000256" key="11">
    <source>
        <dbReference type="SAM" id="MobiDB-lite"/>
    </source>
</evidence>
<evidence type="ECO:0000256" key="6">
    <source>
        <dbReference type="ARBA" id="ARBA00022968"/>
    </source>
</evidence>
<feature type="region of interest" description="Disordered" evidence="11">
    <location>
        <begin position="230"/>
        <end position="259"/>
    </location>
</feature>
<sequence length="811" mass="93487">MIYFFLFALTATVGLASPPKSAIQRPCYPGDLACVRDNLKANSRCNANVRGSIPAAYNVPYYRFETPYFKSSYVEKNLIIRNHNRCELIDFFFNTATDKAVIAVDCVDMNFESDRTLLQHESYKEDRVYNYHINGTYPILRLTTTIDNANDIDFCKEFTYTEVPILPVFHIDPKDKPTQNFLTRELSELIIYETETFAYRGQEIMSLFSTSTRHMDQGYTYSGWDEGARIRSGTADDDDDDDDEDDTHSDDGPLLHYNNEKCRRYPSHSERERRRPAPGLLVKMSLFCAAMIMFCVLMYIPMYSRVIDHMPKDIVAGWTVHTNRDTKIYVQPDNVTTLFEPTGVCSSHNKKNKLFLLIIVCSSTNNFERRIAIRETWGNYQKYLEISKIYTKIKEKYKNYNFTYDLYPEPTVLSVNATQELNRTKRDVGFGLLLPKIAEALKKNLVQVKTEEVTEEKRFDDDNNGITDFDMNKELEKQVDNNEIDNYDYEESNVMRIPPNGDEDNPDLDKVISMLKKSNFKVKVSEVKEENVESSKDGHLDVEFKVAFLLGLPNDPKSNNSNLQLKIEEEVAKYGDIIQENFIDSYNNLTLKSIMMLKWVTHHCNDSLRYILKSDDDMYINMPNLMATLKNRSKEYEKKVQNGLRKPEYLLMGDLISGAKPVLDASNKWFSPRYMYSGRVYPRYLSGTAYALSAAAAHALYRAALHTPYFHLEDVYITGMCALRSSPPIAPSGAAGFSPRAPRRAPCVAHAAVTSHRVTPEAMRRITDAMLRTQHVDRCERMRLTQVRRERLRPKVQPKKLTKFGKSLAIL</sequence>
<feature type="compositionally biased region" description="Basic and acidic residues" evidence="11">
    <location>
        <begin position="249"/>
        <end position="259"/>
    </location>
</feature>